<gene>
    <name evidence="1" type="ORF">Patl1_24724</name>
</gene>
<sequence>MYCSAEIMGNFKLSSLSMAILNSNSFRNPVGFFNMDSLNTTPRIPATSLKCGCSNSSSNSTSVEVFSVTSSSKYDVDYLGQSTKGDLNLKLDHLQAFGLDGQITLDGPIEEVARIEAEEADNLLTDLGIPVL</sequence>
<dbReference type="EMBL" id="CM047903">
    <property type="protein sequence ID" value="KAJ0092048.1"/>
    <property type="molecule type" value="Genomic_DNA"/>
</dbReference>
<accession>A0ACC1AZN6</accession>
<proteinExistence type="predicted"/>
<protein>
    <submittedName>
        <fullName evidence="1">Uncharacterized protein</fullName>
    </submittedName>
</protein>
<dbReference type="Proteomes" id="UP001164250">
    <property type="component" value="Chromosome 7"/>
</dbReference>
<keyword evidence="2" id="KW-1185">Reference proteome</keyword>
<organism evidence="1 2">
    <name type="scientific">Pistacia atlantica</name>
    <dbReference type="NCBI Taxonomy" id="434234"/>
    <lineage>
        <taxon>Eukaryota</taxon>
        <taxon>Viridiplantae</taxon>
        <taxon>Streptophyta</taxon>
        <taxon>Embryophyta</taxon>
        <taxon>Tracheophyta</taxon>
        <taxon>Spermatophyta</taxon>
        <taxon>Magnoliopsida</taxon>
        <taxon>eudicotyledons</taxon>
        <taxon>Gunneridae</taxon>
        <taxon>Pentapetalae</taxon>
        <taxon>rosids</taxon>
        <taxon>malvids</taxon>
        <taxon>Sapindales</taxon>
        <taxon>Anacardiaceae</taxon>
        <taxon>Pistacia</taxon>
    </lineage>
</organism>
<reference evidence="2" key="1">
    <citation type="journal article" date="2023" name="G3 (Bethesda)">
        <title>Genome assembly and association tests identify interacting loci associated with vigor, precocity, and sex in interspecific pistachio rootstocks.</title>
        <authorList>
            <person name="Palmer W."/>
            <person name="Jacygrad E."/>
            <person name="Sagayaradj S."/>
            <person name="Cavanaugh K."/>
            <person name="Han R."/>
            <person name="Bertier L."/>
            <person name="Beede B."/>
            <person name="Kafkas S."/>
            <person name="Golino D."/>
            <person name="Preece J."/>
            <person name="Michelmore R."/>
        </authorList>
    </citation>
    <scope>NUCLEOTIDE SEQUENCE [LARGE SCALE GENOMIC DNA]</scope>
</reference>
<comment type="caution">
    <text evidence="1">The sequence shown here is derived from an EMBL/GenBank/DDBJ whole genome shotgun (WGS) entry which is preliminary data.</text>
</comment>
<name>A0ACC1AZN6_9ROSI</name>
<evidence type="ECO:0000313" key="1">
    <source>
        <dbReference type="EMBL" id="KAJ0092048.1"/>
    </source>
</evidence>
<evidence type="ECO:0000313" key="2">
    <source>
        <dbReference type="Proteomes" id="UP001164250"/>
    </source>
</evidence>